<feature type="compositionally biased region" description="Gly residues" evidence="1">
    <location>
        <begin position="35"/>
        <end position="67"/>
    </location>
</feature>
<feature type="chain" id="PRO_5045780189" evidence="2">
    <location>
        <begin position="27"/>
        <end position="67"/>
    </location>
</feature>
<proteinExistence type="predicted"/>
<evidence type="ECO:0000313" key="3">
    <source>
        <dbReference type="EMBL" id="WFU68393.1"/>
    </source>
</evidence>
<feature type="signal peptide" evidence="2">
    <location>
        <begin position="1"/>
        <end position="26"/>
    </location>
</feature>
<protein>
    <submittedName>
        <fullName evidence="3">Uncharacterized protein</fullName>
    </submittedName>
</protein>
<dbReference type="RefSeq" id="WP_076832286.1">
    <property type="nucleotide sequence ID" value="NZ_CP121646.1"/>
</dbReference>
<accession>A0ABY8JTI4</accession>
<organism evidence="3 4">
    <name type="scientific">Bradyrhizobium brasilense</name>
    <dbReference type="NCBI Taxonomy" id="1419277"/>
    <lineage>
        <taxon>Bacteria</taxon>
        <taxon>Pseudomonadati</taxon>
        <taxon>Pseudomonadota</taxon>
        <taxon>Alphaproteobacteria</taxon>
        <taxon>Hyphomicrobiales</taxon>
        <taxon>Nitrobacteraceae</taxon>
        <taxon>Bradyrhizobium</taxon>
    </lineage>
</organism>
<dbReference type="Proteomes" id="UP001221546">
    <property type="component" value="Chromosome"/>
</dbReference>
<reference evidence="3 4" key="1">
    <citation type="submission" date="2023-04" db="EMBL/GenBank/DDBJ databases">
        <title>Australian commercial rhizobial inoculants.</title>
        <authorList>
            <person name="Kohlmeier M.G."/>
            <person name="O'Hara G.W."/>
            <person name="Colombi E."/>
            <person name="Ramsay J.P."/>
            <person name="Terpolilli J."/>
        </authorList>
    </citation>
    <scope>NUCLEOTIDE SEQUENCE [LARGE SCALE GENOMIC DNA]</scope>
    <source>
        <strain evidence="3 4">CB627</strain>
    </source>
</reference>
<gene>
    <name evidence="3" type="ORF">QA636_24055</name>
</gene>
<evidence type="ECO:0000313" key="4">
    <source>
        <dbReference type="Proteomes" id="UP001221546"/>
    </source>
</evidence>
<keyword evidence="2" id="KW-0732">Signal</keyword>
<keyword evidence="4" id="KW-1185">Reference proteome</keyword>
<evidence type="ECO:0000256" key="2">
    <source>
        <dbReference type="SAM" id="SignalP"/>
    </source>
</evidence>
<feature type="region of interest" description="Disordered" evidence="1">
    <location>
        <begin position="28"/>
        <end position="67"/>
    </location>
</feature>
<name>A0ABY8JTI4_9BRAD</name>
<evidence type="ECO:0000256" key="1">
    <source>
        <dbReference type="SAM" id="MobiDB-lite"/>
    </source>
</evidence>
<sequence>MKRPPVISRRALLAAFWLAGTSLAGAQVKKRGNDQGNGPGGGGGGPFGPGGGFGGGGPPGGMGGGRR</sequence>
<dbReference type="EMBL" id="CP121646">
    <property type="protein sequence ID" value="WFU68393.1"/>
    <property type="molecule type" value="Genomic_DNA"/>
</dbReference>